<dbReference type="GO" id="GO:0003700">
    <property type="term" value="F:DNA-binding transcription factor activity"/>
    <property type="evidence" value="ECO:0007669"/>
    <property type="project" value="InterPro"/>
</dbReference>
<protein>
    <submittedName>
        <fullName evidence="6">Putative two component transcriptional regulator AraC family</fullName>
        <ecNumber evidence="6">3.1.1.61</ecNumber>
    </submittedName>
</protein>
<sequence length="292" mass="33740">MTRIFIIENEIQENKFFKKKLGGKVFDSFDSKDSSFSIKQAEQALSDDCVIYEIKMPEVNAGGFIRILHQGSITATIPFSSLHDRPSNLEQYKDINFETDKHLGEFSNLTELVKKITDLKQCLQTTQLKKQSIFNNHWSANQSQQTLEPLPTKTTKSTDDKSKFSQDPLMNQVFQFIDRNYHLTITLCDVALAVGYSSAYLTDLVRRQTGKTVNHWIIERRMTAARQLLLETNQSVNQVALAVGYQHEGHFFRQFRQHHGTTPQAWRKIQRSQDQHQIEAKELRVSQKDCAL</sequence>
<dbReference type="InterPro" id="IPR018060">
    <property type="entry name" value="HTH_AraC"/>
</dbReference>
<evidence type="ECO:0000259" key="5">
    <source>
        <dbReference type="PROSITE" id="PS01124"/>
    </source>
</evidence>
<feature type="region of interest" description="Disordered" evidence="4">
    <location>
        <begin position="142"/>
        <end position="163"/>
    </location>
</feature>
<dbReference type="PANTHER" id="PTHR43280">
    <property type="entry name" value="ARAC-FAMILY TRANSCRIPTIONAL REGULATOR"/>
    <property type="match status" value="1"/>
</dbReference>
<dbReference type="InterPro" id="IPR020449">
    <property type="entry name" value="Tscrpt_reg_AraC-type_HTH"/>
</dbReference>
<dbReference type="AlphaFoldDB" id="A0A2P0ZGQ8"/>
<evidence type="ECO:0000256" key="1">
    <source>
        <dbReference type="ARBA" id="ARBA00023015"/>
    </source>
</evidence>
<keyword evidence="3" id="KW-0804">Transcription</keyword>
<evidence type="ECO:0000313" key="6">
    <source>
        <dbReference type="EMBL" id="AVH79651.1"/>
    </source>
</evidence>
<evidence type="ECO:0000256" key="4">
    <source>
        <dbReference type="SAM" id="MobiDB-lite"/>
    </source>
</evidence>
<feature type="domain" description="HTH araC/xylS-type" evidence="5">
    <location>
        <begin position="171"/>
        <end position="269"/>
    </location>
</feature>
<dbReference type="Gene3D" id="1.10.10.60">
    <property type="entry name" value="Homeodomain-like"/>
    <property type="match status" value="2"/>
</dbReference>
<dbReference type="PROSITE" id="PS01124">
    <property type="entry name" value="HTH_ARAC_FAMILY_2"/>
    <property type="match status" value="1"/>
</dbReference>
<dbReference type="PROSITE" id="PS00041">
    <property type="entry name" value="HTH_ARAC_FAMILY_1"/>
    <property type="match status" value="1"/>
</dbReference>
<dbReference type="Pfam" id="PF12833">
    <property type="entry name" value="HTH_18"/>
    <property type="match status" value="1"/>
</dbReference>
<dbReference type="GO" id="GO:0043565">
    <property type="term" value="F:sequence-specific DNA binding"/>
    <property type="evidence" value="ECO:0007669"/>
    <property type="project" value="InterPro"/>
</dbReference>
<evidence type="ECO:0000256" key="3">
    <source>
        <dbReference type="ARBA" id="ARBA00023163"/>
    </source>
</evidence>
<dbReference type="SUPFAM" id="SSF46689">
    <property type="entry name" value="Homeodomain-like"/>
    <property type="match status" value="2"/>
</dbReference>
<dbReference type="GO" id="GO:0008984">
    <property type="term" value="F:protein-glutamate methylesterase activity"/>
    <property type="evidence" value="ECO:0007669"/>
    <property type="project" value="UniProtKB-EC"/>
</dbReference>
<name>A0A2P0ZGQ8_NOSS8</name>
<dbReference type="SMART" id="SM00342">
    <property type="entry name" value="HTH_ARAC"/>
    <property type="match status" value="1"/>
</dbReference>
<keyword evidence="1" id="KW-0805">Transcription regulation</keyword>
<dbReference type="PRINTS" id="PR00032">
    <property type="entry name" value="HTHARAC"/>
</dbReference>
<keyword evidence="2" id="KW-0238">DNA-binding</keyword>
<dbReference type="EMBL" id="MG373778">
    <property type="protein sequence ID" value="AVH79651.1"/>
    <property type="molecule type" value="Genomic_DNA"/>
</dbReference>
<proteinExistence type="predicted"/>
<evidence type="ECO:0000256" key="2">
    <source>
        <dbReference type="ARBA" id="ARBA00023125"/>
    </source>
</evidence>
<dbReference type="InterPro" id="IPR009057">
    <property type="entry name" value="Homeodomain-like_sf"/>
</dbReference>
<keyword evidence="6" id="KW-0378">Hydrolase</keyword>
<organism evidence="6">
    <name type="scientific">Nostoc sp. (strain PCC 8009)</name>
    <dbReference type="NCBI Taxonomy" id="29413"/>
    <lineage>
        <taxon>Bacteria</taxon>
        <taxon>Bacillati</taxon>
        <taxon>Cyanobacteriota</taxon>
        <taxon>Cyanophyceae</taxon>
        <taxon>Nostocales</taxon>
        <taxon>Nostocaceae</taxon>
        <taxon>Nostoc</taxon>
    </lineage>
</organism>
<dbReference type="PANTHER" id="PTHR43280:SF2">
    <property type="entry name" value="HTH-TYPE TRANSCRIPTIONAL REGULATOR EXSA"/>
    <property type="match status" value="1"/>
</dbReference>
<dbReference type="InterPro" id="IPR018062">
    <property type="entry name" value="HTH_AraC-typ_CS"/>
</dbReference>
<dbReference type="EC" id="3.1.1.61" evidence="6"/>
<accession>A0A2P0ZGQ8</accession>
<reference evidence="6" key="1">
    <citation type="journal article" date="2018" name="Science">
        <title>Natural noncanonical protein splicing yields products with diverse ?-amino acid residues.</title>
        <authorList>
            <person name="Morinaka B.I."/>
            <person name="Lakis E."/>
            <person name="Verest M."/>
            <person name="Helf M.J."/>
            <person name="Scalvenzi T."/>
            <person name="Vagstad A.L."/>
            <person name="Sims J."/>
            <person name="Sunagawa S."/>
            <person name="Gugger M."/>
            <person name="Piel J."/>
        </authorList>
    </citation>
    <scope>NUCLEOTIDE SEQUENCE</scope>
    <source>
        <strain evidence="6">PCC 8009</strain>
    </source>
</reference>